<dbReference type="Gene3D" id="3.30.450.170">
    <property type="entry name" value="Two-component histidine kinase, sensor domain"/>
    <property type="match status" value="1"/>
</dbReference>
<dbReference type="CDD" id="cd06225">
    <property type="entry name" value="HAMP"/>
    <property type="match status" value="1"/>
</dbReference>
<keyword evidence="10" id="KW-0812">Transmembrane</keyword>
<comment type="caution">
    <text evidence="13">The sequence shown here is derived from an EMBL/GenBank/DDBJ whole genome shotgun (WGS) entry which is preliminary data.</text>
</comment>
<evidence type="ECO:0000256" key="3">
    <source>
        <dbReference type="ARBA" id="ARBA00012438"/>
    </source>
</evidence>
<evidence type="ECO:0000256" key="5">
    <source>
        <dbReference type="ARBA" id="ARBA00022553"/>
    </source>
</evidence>
<dbReference type="InterPro" id="IPR038428">
    <property type="entry name" value="HK_sensor_dom_sf"/>
</dbReference>
<dbReference type="Proteomes" id="UP001259340">
    <property type="component" value="Unassembled WGS sequence"/>
</dbReference>
<dbReference type="InterPro" id="IPR005467">
    <property type="entry name" value="His_kinase_dom"/>
</dbReference>
<evidence type="ECO:0000256" key="4">
    <source>
        <dbReference type="ARBA" id="ARBA00022475"/>
    </source>
</evidence>
<accession>A0AAW8NLC5</accession>
<evidence type="ECO:0000256" key="9">
    <source>
        <dbReference type="ARBA" id="ARBA00022840"/>
    </source>
</evidence>
<dbReference type="GO" id="GO:0005886">
    <property type="term" value="C:plasma membrane"/>
    <property type="evidence" value="ECO:0007669"/>
    <property type="project" value="UniProtKB-SubCell"/>
</dbReference>
<keyword evidence="16" id="KW-1185">Reference proteome</keyword>
<dbReference type="SUPFAM" id="SSF47384">
    <property type="entry name" value="Homodimeric domain of signal transducing histidine kinase"/>
    <property type="match status" value="1"/>
</dbReference>
<evidence type="ECO:0000313" key="14">
    <source>
        <dbReference type="EMBL" id="MDW4824787.1"/>
    </source>
</evidence>
<dbReference type="InterPro" id="IPR004358">
    <property type="entry name" value="Sig_transdc_His_kin-like_C"/>
</dbReference>
<organism evidence="13 15">
    <name type="scientific">Shewanella fidelis</name>
    <dbReference type="NCBI Taxonomy" id="173509"/>
    <lineage>
        <taxon>Bacteria</taxon>
        <taxon>Pseudomonadati</taxon>
        <taxon>Pseudomonadota</taxon>
        <taxon>Gammaproteobacteria</taxon>
        <taxon>Alteromonadales</taxon>
        <taxon>Shewanellaceae</taxon>
        <taxon>Shewanella</taxon>
    </lineage>
</organism>
<dbReference type="EMBL" id="JAPMLD010000004">
    <property type="protein sequence ID" value="MDW4824787.1"/>
    <property type="molecule type" value="Genomic_DNA"/>
</dbReference>
<dbReference type="GO" id="GO:0005524">
    <property type="term" value="F:ATP binding"/>
    <property type="evidence" value="ECO:0007669"/>
    <property type="project" value="UniProtKB-KW"/>
</dbReference>
<keyword evidence="7" id="KW-0547">Nucleotide-binding</keyword>
<evidence type="ECO:0000256" key="6">
    <source>
        <dbReference type="ARBA" id="ARBA00022679"/>
    </source>
</evidence>
<dbReference type="SMART" id="SM00388">
    <property type="entry name" value="HisKA"/>
    <property type="match status" value="1"/>
</dbReference>
<dbReference type="PROSITE" id="PS50109">
    <property type="entry name" value="HIS_KIN"/>
    <property type="match status" value="1"/>
</dbReference>
<dbReference type="InterPro" id="IPR003594">
    <property type="entry name" value="HATPase_dom"/>
</dbReference>
<dbReference type="Gene3D" id="3.30.565.10">
    <property type="entry name" value="Histidine kinase-like ATPase, C-terminal domain"/>
    <property type="match status" value="1"/>
</dbReference>
<dbReference type="SMART" id="SM00387">
    <property type="entry name" value="HATPase_c"/>
    <property type="match status" value="1"/>
</dbReference>
<dbReference type="Pfam" id="PF02518">
    <property type="entry name" value="HATPase_c"/>
    <property type="match status" value="1"/>
</dbReference>
<comment type="catalytic activity">
    <reaction evidence="1">
        <text>ATP + protein L-histidine = ADP + protein N-phospho-L-histidine.</text>
        <dbReference type="EC" id="2.7.13.3"/>
    </reaction>
</comment>
<dbReference type="InterPro" id="IPR036890">
    <property type="entry name" value="HATPase_C_sf"/>
</dbReference>
<dbReference type="Gene3D" id="6.10.340.10">
    <property type="match status" value="1"/>
</dbReference>
<proteinExistence type="predicted"/>
<dbReference type="PROSITE" id="PS50885">
    <property type="entry name" value="HAMP"/>
    <property type="match status" value="1"/>
</dbReference>
<sequence>MSRKLFWKLCLIIATGVVALFYVISLFMSRTEEGMSLLAYEDQQTLKAWGKAAENLYRNGDKAGLEQWLSELKQQENTWVAVASYQVNPIAGDELNNRFSQGYNLGRSVDWKVHLYFAENPIMELPFANQQVSFLIQLPNRMRPGDNWRQVEITFQIILPAILLALLSFVLYRHIMKPLLQLQLATGQFSRGQFDISAKALMGNRSDEFSDLAQTFDNMAQRIGEQIISQRQLIADLSHELRTPLTRLDIALEGVKEGEVAVTVLDRISRESKHIRRLVEDTLILAWLENEQPRLNQETLELVDLLDVLIEDAKFEFPDRQLISDLPNSAIVEASNHRAAGQAIENVLRNALRYTPTEQAVRVTMKAVIGSYQIDIVDQGPGVPEQYLTAIFSPFFRVDKSRTADGSSFGLGLALAKRQLAAIGGQINAENECINGKVVGLRMTIIIPK</sequence>
<evidence type="ECO:0000259" key="12">
    <source>
        <dbReference type="PROSITE" id="PS50885"/>
    </source>
</evidence>
<dbReference type="Proteomes" id="UP001271263">
    <property type="component" value="Unassembled WGS sequence"/>
</dbReference>
<reference evidence="14 16" key="1">
    <citation type="journal article" date="2022" name="bioRxiv">
        <title>Prophages regulate Shewanella fidelis 3313 motility and biofilm formation: implications for gut colonization dynamics in Ciona robusta.</title>
        <authorList>
            <person name="Natarajan O."/>
            <person name="Gibboney S.L."/>
            <person name="Young M.N."/>
            <person name="Lim S.J."/>
            <person name="Pluta N."/>
            <person name="Atkinson C.G."/>
            <person name="Leigh B.A."/>
            <person name="Liberti A."/>
            <person name="Kees E.D."/>
            <person name="Breitbart M."/>
            <person name="Gralnick J.A."/>
            <person name="Dishaw L.J."/>
        </authorList>
    </citation>
    <scope>NUCLEOTIDE SEQUENCE [LARGE SCALE GENOMIC DNA]</scope>
    <source>
        <strain evidence="14 16">JG4066</strain>
    </source>
</reference>
<dbReference type="Pfam" id="PF00512">
    <property type="entry name" value="HisKA"/>
    <property type="match status" value="1"/>
</dbReference>
<dbReference type="InterPro" id="IPR003660">
    <property type="entry name" value="HAMP_dom"/>
</dbReference>
<keyword evidence="4" id="KW-1003">Cell membrane</keyword>
<dbReference type="GO" id="GO:0000155">
    <property type="term" value="F:phosphorelay sensor kinase activity"/>
    <property type="evidence" value="ECO:0007669"/>
    <property type="project" value="InterPro"/>
</dbReference>
<feature type="transmembrane region" description="Helical" evidence="10">
    <location>
        <begin position="151"/>
        <end position="172"/>
    </location>
</feature>
<keyword evidence="9" id="KW-0067">ATP-binding</keyword>
<feature type="domain" description="HAMP" evidence="12">
    <location>
        <begin position="173"/>
        <end position="228"/>
    </location>
</feature>
<evidence type="ECO:0000256" key="7">
    <source>
        <dbReference type="ARBA" id="ARBA00022741"/>
    </source>
</evidence>
<evidence type="ECO:0000313" key="15">
    <source>
        <dbReference type="Proteomes" id="UP001259340"/>
    </source>
</evidence>
<dbReference type="PANTHER" id="PTHR44936:SF10">
    <property type="entry name" value="SENSOR PROTEIN RSTB"/>
    <property type="match status" value="1"/>
</dbReference>
<dbReference type="Gene3D" id="1.10.287.130">
    <property type="match status" value="1"/>
</dbReference>
<dbReference type="SUPFAM" id="SSF55874">
    <property type="entry name" value="ATPase domain of HSP90 chaperone/DNA topoisomerase II/histidine kinase"/>
    <property type="match status" value="1"/>
</dbReference>
<dbReference type="AlphaFoldDB" id="A0AAW8NLC5"/>
<dbReference type="InterPro" id="IPR050980">
    <property type="entry name" value="2C_sensor_his_kinase"/>
</dbReference>
<evidence type="ECO:0000256" key="10">
    <source>
        <dbReference type="SAM" id="Phobius"/>
    </source>
</evidence>
<dbReference type="Pfam" id="PF16750">
    <property type="entry name" value="HK_sensor"/>
    <property type="match status" value="1"/>
</dbReference>
<evidence type="ECO:0000256" key="1">
    <source>
        <dbReference type="ARBA" id="ARBA00000085"/>
    </source>
</evidence>
<keyword evidence="8 13" id="KW-0418">Kinase</keyword>
<keyword evidence="10" id="KW-1133">Transmembrane helix</keyword>
<comment type="subcellular location">
    <subcellularLocation>
        <location evidence="2">Cell membrane</location>
        <topology evidence="2">Multi-pass membrane protein</topology>
    </subcellularLocation>
</comment>
<dbReference type="EMBL" id="JAPMLE010000001">
    <property type="protein sequence ID" value="MDR8522708.1"/>
    <property type="molecule type" value="Genomic_DNA"/>
</dbReference>
<dbReference type="SMART" id="SM00304">
    <property type="entry name" value="HAMP"/>
    <property type="match status" value="1"/>
</dbReference>
<evidence type="ECO:0000256" key="2">
    <source>
        <dbReference type="ARBA" id="ARBA00004651"/>
    </source>
</evidence>
<dbReference type="RefSeq" id="WP_310653981.1">
    <property type="nucleotide sequence ID" value="NZ_JAPMLA010000005.1"/>
</dbReference>
<dbReference type="CDD" id="cd00082">
    <property type="entry name" value="HisKA"/>
    <property type="match status" value="1"/>
</dbReference>
<gene>
    <name evidence="13" type="ORF">OS133_03210</name>
    <name evidence="14" type="ORF">OS134_12020</name>
</gene>
<dbReference type="PRINTS" id="PR00344">
    <property type="entry name" value="BCTRLSENSOR"/>
</dbReference>
<feature type="transmembrane region" description="Helical" evidence="10">
    <location>
        <begin position="6"/>
        <end position="28"/>
    </location>
</feature>
<evidence type="ECO:0000313" key="13">
    <source>
        <dbReference type="EMBL" id="MDR8522708.1"/>
    </source>
</evidence>
<keyword evidence="5" id="KW-0597">Phosphoprotein</keyword>
<dbReference type="Pfam" id="PF00672">
    <property type="entry name" value="HAMP"/>
    <property type="match status" value="1"/>
</dbReference>
<dbReference type="InterPro" id="IPR036097">
    <property type="entry name" value="HisK_dim/P_sf"/>
</dbReference>
<keyword evidence="10" id="KW-0472">Membrane</keyword>
<feature type="domain" description="Histidine kinase" evidence="11">
    <location>
        <begin position="236"/>
        <end position="449"/>
    </location>
</feature>
<evidence type="ECO:0000313" key="16">
    <source>
        <dbReference type="Proteomes" id="UP001271263"/>
    </source>
</evidence>
<dbReference type="EC" id="2.7.13.3" evidence="3"/>
<dbReference type="PANTHER" id="PTHR44936">
    <property type="entry name" value="SENSOR PROTEIN CREC"/>
    <property type="match status" value="1"/>
</dbReference>
<dbReference type="InterPro" id="IPR003661">
    <property type="entry name" value="HisK_dim/P_dom"/>
</dbReference>
<dbReference type="InterPro" id="IPR031930">
    <property type="entry name" value="HK_sensor"/>
</dbReference>
<evidence type="ECO:0000259" key="11">
    <source>
        <dbReference type="PROSITE" id="PS50109"/>
    </source>
</evidence>
<protein>
    <recommendedName>
        <fullName evidence="3">histidine kinase</fullName>
        <ecNumber evidence="3">2.7.13.3</ecNumber>
    </recommendedName>
</protein>
<evidence type="ECO:0000256" key="8">
    <source>
        <dbReference type="ARBA" id="ARBA00022777"/>
    </source>
</evidence>
<name>A0AAW8NLC5_9GAMM</name>
<dbReference type="SUPFAM" id="SSF158472">
    <property type="entry name" value="HAMP domain-like"/>
    <property type="match status" value="1"/>
</dbReference>
<reference evidence="13" key="2">
    <citation type="submission" date="2022-11" db="EMBL/GenBank/DDBJ databases">
        <title>Prophages regulate Shewanella fidelis motility and biofilm formation: implications for gut colonization dynamics in Ciona robusta.</title>
        <authorList>
            <person name="Natarajan O."/>
            <person name="Gibboney S.L."/>
            <person name="Young M.N."/>
            <person name="Lim S.J."/>
            <person name="Pluta N."/>
            <person name="Atkinson C.G.F."/>
            <person name="Leigh B.A."/>
            <person name="Liberti A."/>
            <person name="Kees E."/>
            <person name="Breitbart M."/>
            <person name="Gralnick J."/>
            <person name="Dishaw L.J."/>
        </authorList>
    </citation>
    <scope>NUCLEOTIDE SEQUENCE</scope>
    <source>
        <strain evidence="13">3313</strain>
    </source>
</reference>
<keyword evidence="6" id="KW-0808">Transferase</keyword>